<dbReference type="Gene3D" id="1.10.510.10">
    <property type="entry name" value="Transferase(Phosphotransferase) domain 1"/>
    <property type="match status" value="1"/>
</dbReference>
<proteinExistence type="predicted"/>
<dbReference type="EMBL" id="OC000036">
    <property type="protein sequence ID" value="CAD7255847.1"/>
    <property type="molecule type" value="Genomic_DNA"/>
</dbReference>
<protein>
    <recommendedName>
        <fullName evidence="1">Protein kinase domain-containing protein</fullName>
    </recommendedName>
</protein>
<dbReference type="AlphaFoldDB" id="A0A7R9AKV0"/>
<dbReference type="GO" id="GO:0004672">
    <property type="term" value="F:protein kinase activity"/>
    <property type="evidence" value="ECO:0007669"/>
    <property type="project" value="InterPro"/>
</dbReference>
<sequence length="238" mass="26253">MPNKVGGIKAAASYSDKVSLAVGLYNVLYWGLESRLGSLVFSPPFFLSGFLTGVVGNKASNLCNHSFHSEVRVLQNLVGVVTQQLTCARTQLKLETLEDAVVLEDSNDDVLRDKRGCPAYVCPEILRSHAHYSGRAADMWSLGVLLYTMLVGRYPFNDTEHASLFAKISRGNFIIPDCLSSRAKCLIRSLLRRDPSKRVSAEEVILHPWLTREDSALETSTSARYDQLVPNFPTCGGV</sequence>
<dbReference type="GO" id="GO:0005524">
    <property type="term" value="F:ATP binding"/>
    <property type="evidence" value="ECO:0007669"/>
    <property type="project" value="InterPro"/>
</dbReference>
<dbReference type="PANTHER" id="PTHR22961:SF13">
    <property type="entry name" value="TRIBBLES"/>
    <property type="match status" value="1"/>
</dbReference>
<dbReference type="InterPro" id="IPR000719">
    <property type="entry name" value="Prot_kinase_dom"/>
</dbReference>
<dbReference type="SUPFAM" id="SSF56112">
    <property type="entry name" value="Protein kinase-like (PK-like)"/>
    <property type="match status" value="1"/>
</dbReference>
<evidence type="ECO:0000259" key="1">
    <source>
        <dbReference type="PROSITE" id="PS50011"/>
    </source>
</evidence>
<evidence type="ECO:0000313" key="2">
    <source>
        <dbReference type="EMBL" id="CAD7255847.1"/>
    </source>
</evidence>
<dbReference type="SMART" id="SM00220">
    <property type="entry name" value="S_TKc"/>
    <property type="match status" value="1"/>
</dbReference>
<dbReference type="GO" id="GO:0005634">
    <property type="term" value="C:nucleus"/>
    <property type="evidence" value="ECO:0007669"/>
    <property type="project" value="TreeGrafter"/>
</dbReference>
<feature type="domain" description="Protein kinase" evidence="1">
    <location>
        <begin position="1"/>
        <end position="210"/>
    </location>
</feature>
<dbReference type="PANTHER" id="PTHR22961">
    <property type="entry name" value="SER/THR PROTEIN KINASE-TRB"/>
    <property type="match status" value="1"/>
</dbReference>
<name>A0A7R9AKV0_TIMSH</name>
<dbReference type="GO" id="GO:0032436">
    <property type="term" value="P:positive regulation of proteasomal ubiquitin-dependent protein catabolic process"/>
    <property type="evidence" value="ECO:0007669"/>
    <property type="project" value="TreeGrafter"/>
</dbReference>
<dbReference type="PROSITE" id="PS50011">
    <property type="entry name" value="PROTEIN_KINASE_DOM"/>
    <property type="match status" value="1"/>
</dbReference>
<reference evidence="2" key="1">
    <citation type="submission" date="2020-11" db="EMBL/GenBank/DDBJ databases">
        <authorList>
            <person name="Tran Van P."/>
        </authorList>
    </citation>
    <scope>NUCLEOTIDE SEQUENCE</scope>
</reference>
<dbReference type="GO" id="GO:0031434">
    <property type="term" value="F:mitogen-activated protein kinase kinase binding"/>
    <property type="evidence" value="ECO:0007669"/>
    <property type="project" value="TreeGrafter"/>
</dbReference>
<dbReference type="Pfam" id="PF00069">
    <property type="entry name" value="Pkinase"/>
    <property type="match status" value="1"/>
</dbReference>
<dbReference type="InterPro" id="IPR011009">
    <property type="entry name" value="Kinase-like_dom_sf"/>
</dbReference>
<organism evidence="2">
    <name type="scientific">Timema shepardi</name>
    <name type="common">Walking stick</name>
    <dbReference type="NCBI Taxonomy" id="629360"/>
    <lineage>
        <taxon>Eukaryota</taxon>
        <taxon>Metazoa</taxon>
        <taxon>Ecdysozoa</taxon>
        <taxon>Arthropoda</taxon>
        <taxon>Hexapoda</taxon>
        <taxon>Insecta</taxon>
        <taxon>Pterygota</taxon>
        <taxon>Neoptera</taxon>
        <taxon>Polyneoptera</taxon>
        <taxon>Phasmatodea</taxon>
        <taxon>Timematodea</taxon>
        <taxon>Timematoidea</taxon>
        <taxon>Timematidae</taxon>
        <taxon>Timema</taxon>
    </lineage>
</organism>
<dbReference type="InterPro" id="IPR024104">
    <property type="entry name" value="Tribbles/Ser_Thr_kinase_40"/>
</dbReference>
<accession>A0A7R9AKV0</accession>
<gene>
    <name evidence="2" type="ORF">TSIB3V08_LOCUS139</name>
</gene>